<evidence type="ECO:0000313" key="1">
    <source>
        <dbReference type="EMBL" id="KAK7265738.1"/>
    </source>
</evidence>
<sequence length="66" mass="7443">MSVCIPFFVSNITKEALVKFGQTLDIDRIFDVVPEFISLLFPEFISLLFPVDSIPGLRVTLTSFFA</sequence>
<dbReference type="Proteomes" id="UP001359559">
    <property type="component" value="Unassembled WGS sequence"/>
</dbReference>
<organism evidence="1 2">
    <name type="scientific">Clitoria ternatea</name>
    <name type="common">Butterfly pea</name>
    <dbReference type="NCBI Taxonomy" id="43366"/>
    <lineage>
        <taxon>Eukaryota</taxon>
        <taxon>Viridiplantae</taxon>
        <taxon>Streptophyta</taxon>
        <taxon>Embryophyta</taxon>
        <taxon>Tracheophyta</taxon>
        <taxon>Spermatophyta</taxon>
        <taxon>Magnoliopsida</taxon>
        <taxon>eudicotyledons</taxon>
        <taxon>Gunneridae</taxon>
        <taxon>Pentapetalae</taxon>
        <taxon>rosids</taxon>
        <taxon>fabids</taxon>
        <taxon>Fabales</taxon>
        <taxon>Fabaceae</taxon>
        <taxon>Papilionoideae</taxon>
        <taxon>50 kb inversion clade</taxon>
        <taxon>NPAAA clade</taxon>
        <taxon>indigoferoid/millettioid clade</taxon>
        <taxon>Phaseoleae</taxon>
        <taxon>Clitoria</taxon>
    </lineage>
</organism>
<accession>A0AAN9F087</accession>
<comment type="caution">
    <text evidence="1">The sequence shown here is derived from an EMBL/GenBank/DDBJ whole genome shotgun (WGS) entry which is preliminary data.</text>
</comment>
<dbReference type="EMBL" id="JAYKXN010000008">
    <property type="protein sequence ID" value="KAK7265738.1"/>
    <property type="molecule type" value="Genomic_DNA"/>
</dbReference>
<gene>
    <name evidence="1" type="ORF">RJT34_33361</name>
</gene>
<name>A0AAN9F087_CLITE</name>
<dbReference type="AlphaFoldDB" id="A0AAN9F087"/>
<evidence type="ECO:0000313" key="2">
    <source>
        <dbReference type="Proteomes" id="UP001359559"/>
    </source>
</evidence>
<protein>
    <submittedName>
        <fullName evidence="1">Uncharacterized protein</fullName>
    </submittedName>
</protein>
<reference evidence="1 2" key="1">
    <citation type="submission" date="2024-01" db="EMBL/GenBank/DDBJ databases">
        <title>The genomes of 5 underutilized Papilionoideae crops provide insights into root nodulation and disease resistance.</title>
        <authorList>
            <person name="Yuan L."/>
        </authorList>
    </citation>
    <scope>NUCLEOTIDE SEQUENCE [LARGE SCALE GENOMIC DNA]</scope>
    <source>
        <strain evidence="1">LY-2023</strain>
        <tissue evidence="1">Leaf</tissue>
    </source>
</reference>
<proteinExistence type="predicted"/>
<keyword evidence="2" id="KW-1185">Reference proteome</keyword>